<keyword evidence="3" id="KW-1185">Reference proteome</keyword>
<dbReference type="Proteomes" id="UP000694426">
    <property type="component" value="Unplaced"/>
</dbReference>
<evidence type="ECO:0000313" key="3">
    <source>
        <dbReference type="Proteomes" id="UP000694426"/>
    </source>
</evidence>
<accession>A0A8B9D2H0</accession>
<feature type="region of interest" description="Disordered" evidence="1">
    <location>
        <begin position="107"/>
        <end position="127"/>
    </location>
</feature>
<evidence type="ECO:0000256" key="1">
    <source>
        <dbReference type="SAM" id="MobiDB-lite"/>
    </source>
</evidence>
<dbReference type="Ensembl" id="ENSABRT00000037729.1">
    <property type="protein sequence ID" value="ENSABRP00000026990.1"/>
    <property type="gene ID" value="ENSABRG00000022496.1"/>
</dbReference>
<proteinExistence type="predicted"/>
<feature type="compositionally biased region" description="Gly residues" evidence="1">
    <location>
        <begin position="109"/>
        <end position="118"/>
    </location>
</feature>
<protein>
    <submittedName>
        <fullName evidence="2">Uncharacterized protein</fullName>
    </submittedName>
</protein>
<sequence length="127" mass="13651">MEKPSLELPMAQLTLRAVREKPGGCIKSTEQDRLYEHAREGLSARPRLDVEALSGRELERRRGPLREGDLNPLCYGQGEGAGGGVWAPPKSSPWLRGALINRGRQLQVRGGGPAGLGGALSPRSGRC</sequence>
<organism evidence="2 3">
    <name type="scientific">Anser brachyrhynchus</name>
    <name type="common">Pink-footed goose</name>
    <dbReference type="NCBI Taxonomy" id="132585"/>
    <lineage>
        <taxon>Eukaryota</taxon>
        <taxon>Metazoa</taxon>
        <taxon>Chordata</taxon>
        <taxon>Craniata</taxon>
        <taxon>Vertebrata</taxon>
        <taxon>Euteleostomi</taxon>
        <taxon>Archelosauria</taxon>
        <taxon>Archosauria</taxon>
        <taxon>Dinosauria</taxon>
        <taxon>Saurischia</taxon>
        <taxon>Theropoda</taxon>
        <taxon>Coelurosauria</taxon>
        <taxon>Aves</taxon>
        <taxon>Neognathae</taxon>
        <taxon>Galloanserae</taxon>
        <taxon>Anseriformes</taxon>
        <taxon>Anatidae</taxon>
        <taxon>Anserinae</taxon>
        <taxon>Anser</taxon>
    </lineage>
</organism>
<name>A0A8B9D2H0_9AVES</name>
<reference evidence="2" key="2">
    <citation type="submission" date="2025-09" db="UniProtKB">
        <authorList>
            <consortium name="Ensembl"/>
        </authorList>
    </citation>
    <scope>IDENTIFICATION</scope>
</reference>
<dbReference type="AlphaFoldDB" id="A0A8B9D2H0"/>
<evidence type="ECO:0000313" key="2">
    <source>
        <dbReference type="Ensembl" id="ENSABRP00000026990.1"/>
    </source>
</evidence>
<reference evidence="2" key="1">
    <citation type="submission" date="2025-08" db="UniProtKB">
        <authorList>
            <consortium name="Ensembl"/>
        </authorList>
    </citation>
    <scope>IDENTIFICATION</scope>
</reference>